<evidence type="ECO:0000256" key="1">
    <source>
        <dbReference type="ARBA" id="ARBA00008428"/>
    </source>
</evidence>
<dbReference type="GO" id="GO:0043139">
    <property type="term" value="F:5'-3' DNA helicase activity"/>
    <property type="evidence" value="ECO:0007669"/>
    <property type="project" value="UniProtKB-EC"/>
</dbReference>
<keyword evidence="2 12" id="KW-0639">Primosome</keyword>
<evidence type="ECO:0000256" key="6">
    <source>
        <dbReference type="ARBA" id="ARBA00022806"/>
    </source>
</evidence>
<evidence type="ECO:0000256" key="5">
    <source>
        <dbReference type="ARBA" id="ARBA00022801"/>
    </source>
</evidence>
<dbReference type="InterPro" id="IPR016136">
    <property type="entry name" value="DNA_helicase_N/primase_C"/>
</dbReference>
<dbReference type="PANTHER" id="PTHR30153:SF2">
    <property type="entry name" value="REPLICATIVE DNA HELICASE"/>
    <property type="match status" value="1"/>
</dbReference>
<dbReference type="Gene3D" id="1.10.860.10">
    <property type="entry name" value="DNAb Helicase, Chain A"/>
    <property type="match status" value="1"/>
</dbReference>
<comment type="catalytic activity">
    <reaction evidence="10 12">
        <text>ATP + H2O = ADP + phosphate + H(+)</text>
        <dbReference type="Rhea" id="RHEA:13065"/>
        <dbReference type="ChEBI" id="CHEBI:15377"/>
        <dbReference type="ChEBI" id="CHEBI:15378"/>
        <dbReference type="ChEBI" id="CHEBI:30616"/>
        <dbReference type="ChEBI" id="CHEBI:43474"/>
        <dbReference type="ChEBI" id="CHEBI:456216"/>
        <dbReference type="EC" id="5.6.2.3"/>
    </reaction>
</comment>
<dbReference type="Gene3D" id="3.40.50.300">
    <property type="entry name" value="P-loop containing nucleotide triphosphate hydrolases"/>
    <property type="match status" value="1"/>
</dbReference>
<dbReference type="EMBL" id="LR215050">
    <property type="protein sequence ID" value="VEU82898.1"/>
    <property type="molecule type" value="Genomic_DNA"/>
</dbReference>
<dbReference type="EC" id="5.6.2.3" evidence="11 12"/>
<protein>
    <recommendedName>
        <fullName evidence="11 12">Replicative DNA helicase</fullName>
        <ecNumber evidence="11 12">5.6.2.3</ecNumber>
    </recommendedName>
</protein>
<dbReference type="InterPro" id="IPR027417">
    <property type="entry name" value="P-loop_NTPase"/>
</dbReference>
<dbReference type="STRING" id="1408416.GCA_000702765_00362"/>
<dbReference type="GO" id="GO:0005829">
    <property type="term" value="C:cytosol"/>
    <property type="evidence" value="ECO:0007669"/>
    <property type="project" value="TreeGrafter"/>
</dbReference>
<dbReference type="PANTHER" id="PTHR30153">
    <property type="entry name" value="REPLICATIVE DNA HELICASE DNAB"/>
    <property type="match status" value="1"/>
</dbReference>
<dbReference type="SUPFAM" id="SSF48024">
    <property type="entry name" value="N-terminal domain of DnaB helicase"/>
    <property type="match status" value="1"/>
</dbReference>
<dbReference type="CDD" id="cd00984">
    <property type="entry name" value="DnaB_C"/>
    <property type="match status" value="1"/>
</dbReference>
<evidence type="ECO:0000259" key="13">
    <source>
        <dbReference type="PROSITE" id="PS51199"/>
    </source>
</evidence>
<dbReference type="PROSITE" id="PS51199">
    <property type="entry name" value="SF4_HELICASE"/>
    <property type="match status" value="1"/>
</dbReference>
<dbReference type="InterPro" id="IPR007692">
    <property type="entry name" value="DNA_helicase_DnaB"/>
</dbReference>
<sequence>MANKLPHSLDAEKSVLGAMFLDQKTVPTILDEVREEDFFDGSHLMIFQSIKDLYHQRKNIDYTSVTSNLESKGQLESVGGISAIIELSNYTVSLEHLETYIEIIKDFSLKRDVIKVTQSLATDGLTSDIHASEYLDRVESQVLELSQRRKVGAFKPVPEVVKEIKEKMVYLQNNKGNITGLTTGFATLDQHTNGLQPEELIILAARPSMGKSAFAMNLAVNAAMYNKNGKAGVAIFSLEMSNEQLVTRMISSLSNIENSKLRTAHLTAQEWKQFELYTDRLNSYNIFFDDSSSASISEIRAKCRKLSQEKKLDLVVIDYLQLIRGDDSKNPNRQEEVSKISRSLKQMAKELKIPVIALSQLSRDVEKTADKRPLLAHLRESGSIEQDADIVMFIHRDDYYNREGEPTGDAEVIIAKNRQGKIGDIKFIFASQYSRFSERSDLEEPAN</sequence>
<keyword evidence="9" id="KW-0413">Isomerase</keyword>
<comment type="function">
    <text evidence="12">The main replicative DNA helicase, it participates in initiation and elongation during chromosome replication. Travels ahead of the DNA replisome, separating dsDNA into templates for DNA synthesis. A processive ATP-dependent 5'-3' DNA helicase it has DNA-dependent ATPase activity.</text>
</comment>
<keyword evidence="5 12" id="KW-0378">Hydrolase</keyword>
<evidence type="ECO:0000256" key="4">
    <source>
        <dbReference type="ARBA" id="ARBA00022741"/>
    </source>
</evidence>
<keyword evidence="8 12" id="KW-0238">DNA-binding</keyword>
<evidence type="ECO:0000256" key="8">
    <source>
        <dbReference type="ARBA" id="ARBA00023125"/>
    </source>
</evidence>
<dbReference type="Pfam" id="PF00772">
    <property type="entry name" value="DnaB"/>
    <property type="match status" value="1"/>
</dbReference>
<evidence type="ECO:0000256" key="10">
    <source>
        <dbReference type="ARBA" id="ARBA00048954"/>
    </source>
</evidence>
<evidence type="ECO:0000256" key="11">
    <source>
        <dbReference type="NCBIfam" id="TIGR00665"/>
    </source>
</evidence>
<evidence type="ECO:0000256" key="12">
    <source>
        <dbReference type="RuleBase" id="RU362085"/>
    </source>
</evidence>
<dbReference type="AlphaFoldDB" id="A0A449BKC9"/>
<keyword evidence="4 12" id="KW-0547">Nucleotide-binding</keyword>
<evidence type="ECO:0000256" key="3">
    <source>
        <dbReference type="ARBA" id="ARBA00022705"/>
    </source>
</evidence>
<dbReference type="InterPro" id="IPR007693">
    <property type="entry name" value="DNA_helicase_DnaB-like_N"/>
</dbReference>
<dbReference type="InterPro" id="IPR007694">
    <property type="entry name" value="DNA_helicase_DnaB-like_C"/>
</dbReference>
<dbReference type="RefSeq" id="WP_035368536.1">
    <property type="nucleotide sequence ID" value="NZ_LR215050.1"/>
</dbReference>
<dbReference type="InterPro" id="IPR036185">
    <property type="entry name" value="DNA_heli_DnaB-like_N_sf"/>
</dbReference>
<dbReference type="KEGG" id="ahk:NCTC10172_00924"/>
<accession>A0A449BKC9</accession>
<dbReference type="NCBIfam" id="TIGR00665">
    <property type="entry name" value="DnaB"/>
    <property type="match status" value="1"/>
</dbReference>
<keyword evidence="15" id="KW-1185">Reference proteome</keyword>
<dbReference type="GO" id="GO:0016887">
    <property type="term" value="F:ATP hydrolysis activity"/>
    <property type="evidence" value="ECO:0007669"/>
    <property type="project" value="RHEA"/>
</dbReference>
<evidence type="ECO:0000313" key="14">
    <source>
        <dbReference type="EMBL" id="VEU82898.1"/>
    </source>
</evidence>
<dbReference type="FunFam" id="3.40.50.300:FF:000351">
    <property type="entry name" value="Replicative DNA helicase"/>
    <property type="match status" value="1"/>
</dbReference>
<evidence type="ECO:0000313" key="15">
    <source>
        <dbReference type="Proteomes" id="UP000290909"/>
    </source>
</evidence>
<organism evidence="14 15">
    <name type="scientific">Acholeplasma hippikon</name>
    <dbReference type="NCBI Taxonomy" id="264636"/>
    <lineage>
        <taxon>Bacteria</taxon>
        <taxon>Bacillati</taxon>
        <taxon>Mycoplasmatota</taxon>
        <taxon>Mollicutes</taxon>
        <taxon>Acholeplasmatales</taxon>
        <taxon>Acholeplasmataceae</taxon>
        <taxon>Acholeplasma</taxon>
    </lineage>
</organism>
<gene>
    <name evidence="14" type="primary">dnaC_2</name>
    <name evidence="14" type="ORF">NCTC10172_00924</name>
</gene>
<dbReference type="Pfam" id="PF03796">
    <property type="entry name" value="DnaB_C"/>
    <property type="match status" value="1"/>
</dbReference>
<dbReference type="GO" id="GO:0005524">
    <property type="term" value="F:ATP binding"/>
    <property type="evidence" value="ECO:0007669"/>
    <property type="project" value="UniProtKB-UniRule"/>
</dbReference>
<reference evidence="14 15" key="1">
    <citation type="submission" date="2019-01" db="EMBL/GenBank/DDBJ databases">
        <authorList>
            <consortium name="Pathogen Informatics"/>
        </authorList>
    </citation>
    <scope>NUCLEOTIDE SEQUENCE [LARGE SCALE GENOMIC DNA]</scope>
    <source>
        <strain evidence="14 15">NCTC10172</strain>
    </source>
</reference>
<dbReference type="GO" id="GO:1990077">
    <property type="term" value="C:primosome complex"/>
    <property type="evidence" value="ECO:0007669"/>
    <property type="project" value="UniProtKB-UniRule"/>
</dbReference>
<feature type="domain" description="SF4 helicase" evidence="13">
    <location>
        <begin position="174"/>
        <end position="443"/>
    </location>
</feature>
<dbReference type="GO" id="GO:0003677">
    <property type="term" value="F:DNA binding"/>
    <property type="evidence" value="ECO:0007669"/>
    <property type="project" value="UniProtKB-UniRule"/>
</dbReference>
<name>A0A449BKC9_9MOLU</name>
<dbReference type="Proteomes" id="UP000290909">
    <property type="component" value="Chromosome"/>
</dbReference>
<comment type="similarity">
    <text evidence="1 12">Belongs to the helicase family. DnaB subfamily.</text>
</comment>
<evidence type="ECO:0000256" key="9">
    <source>
        <dbReference type="ARBA" id="ARBA00023235"/>
    </source>
</evidence>
<keyword evidence="7 12" id="KW-0067">ATP-binding</keyword>
<dbReference type="GO" id="GO:0006269">
    <property type="term" value="P:DNA replication, synthesis of primer"/>
    <property type="evidence" value="ECO:0007669"/>
    <property type="project" value="UniProtKB-UniRule"/>
</dbReference>
<evidence type="ECO:0000256" key="7">
    <source>
        <dbReference type="ARBA" id="ARBA00022840"/>
    </source>
</evidence>
<keyword evidence="3 12" id="KW-0235">DNA replication</keyword>
<dbReference type="SUPFAM" id="SSF52540">
    <property type="entry name" value="P-loop containing nucleoside triphosphate hydrolases"/>
    <property type="match status" value="1"/>
</dbReference>
<proteinExistence type="inferred from homology"/>
<evidence type="ECO:0000256" key="2">
    <source>
        <dbReference type="ARBA" id="ARBA00022515"/>
    </source>
</evidence>
<keyword evidence="6 12" id="KW-0347">Helicase</keyword>